<evidence type="ECO:0000313" key="2">
    <source>
        <dbReference type="EMBL" id="KKM05582.1"/>
    </source>
</evidence>
<evidence type="ECO:0000256" key="1">
    <source>
        <dbReference type="SAM" id="MobiDB-lite"/>
    </source>
</evidence>
<name>A0A0F9HQS3_9ZZZZ</name>
<accession>A0A0F9HQS3</accession>
<gene>
    <name evidence="2" type="ORF">LCGC14_1752580</name>
</gene>
<feature type="non-terminal residue" evidence="2">
    <location>
        <position position="63"/>
    </location>
</feature>
<proteinExistence type="predicted"/>
<comment type="caution">
    <text evidence="2">The sequence shown here is derived from an EMBL/GenBank/DDBJ whole genome shotgun (WGS) entry which is preliminary data.</text>
</comment>
<protein>
    <submittedName>
        <fullName evidence="2">Uncharacterized protein</fullName>
    </submittedName>
</protein>
<sequence>MEESVKPPAGEDPPESTGSERRISNAMSKLRVLYGRLDHPGRLAAIASLVLVVSEFFPWYRGK</sequence>
<feature type="region of interest" description="Disordered" evidence="1">
    <location>
        <begin position="1"/>
        <end position="23"/>
    </location>
</feature>
<reference evidence="2" key="1">
    <citation type="journal article" date="2015" name="Nature">
        <title>Complex archaea that bridge the gap between prokaryotes and eukaryotes.</title>
        <authorList>
            <person name="Spang A."/>
            <person name="Saw J.H."/>
            <person name="Jorgensen S.L."/>
            <person name="Zaremba-Niedzwiedzka K."/>
            <person name="Martijn J."/>
            <person name="Lind A.E."/>
            <person name="van Eijk R."/>
            <person name="Schleper C."/>
            <person name="Guy L."/>
            <person name="Ettema T.J."/>
        </authorList>
    </citation>
    <scope>NUCLEOTIDE SEQUENCE</scope>
</reference>
<organism evidence="2">
    <name type="scientific">marine sediment metagenome</name>
    <dbReference type="NCBI Taxonomy" id="412755"/>
    <lineage>
        <taxon>unclassified sequences</taxon>
        <taxon>metagenomes</taxon>
        <taxon>ecological metagenomes</taxon>
    </lineage>
</organism>
<dbReference type="EMBL" id="LAZR01016184">
    <property type="protein sequence ID" value="KKM05582.1"/>
    <property type="molecule type" value="Genomic_DNA"/>
</dbReference>
<dbReference type="AlphaFoldDB" id="A0A0F9HQS3"/>